<accession>T5KID2</accession>
<feature type="transmembrane region" description="Helical" evidence="1">
    <location>
        <begin position="12"/>
        <end position="31"/>
    </location>
</feature>
<gene>
    <name evidence="2" type="ORF">L687_12500</name>
</gene>
<dbReference type="Proteomes" id="UP000016033">
    <property type="component" value="Unassembled WGS sequence"/>
</dbReference>
<dbReference type="EMBL" id="ATAO01000079">
    <property type="protein sequence ID" value="EQM83433.1"/>
    <property type="molecule type" value="Genomic_DNA"/>
</dbReference>
<comment type="caution">
    <text evidence="2">The sequence shown here is derived from an EMBL/GenBank/DDBJ whole genome shotgun (WGS) entry which is preliminary data.</text>
</comment>
<feature type="transmembrane region" description="Helical" evidence="1">
    <location>
        <begin position="43"/>
        <end position="64"/>
    </location>
</feature>
<dbReference type="PATRIC" id="fig|1333857.3.peg.729"/>
<name>T5KID2_MICMQ</name>
<protein>
    <submittedName>
        <fullName evidence="2">Uncharacterized protein</fullName>
    </submittedName>
</protein>
<evidence type="ECO:0000256" key="1">
    <source>
        <dbReference type="SAM" id="Phobius"/>
    </source>
</evidence>
<evidence type="ECO:0000313" key="3">
    <source>
        <dbReference type="Proteomes" id="UP000016033"/>
    </source>
</evidence>
<dbReference type="RefSeq" id="WP_021198713.1">
    <property type="nucleotide sequence ID" value="NZ_ATAO01000079.1"/>
</dbReference>
<dbReference type="AlphaFoldDB" id="T5KID2"/>
<sequence>MDITLPTIPAGVLGLLGLIAPYAIAALNGALPFVRTPWQRKAVAVLVAIALAGAVLVFYFAYTGDVIPEWPVLVLLAIVVVQASYALIAKSTAAAVEKRFEPGETLRRDHR</sequence>
<keyword evidence="1" id="KW-1133">Transmembrane helix</keyword>
<keyword evidence="1" id="KW-0812">Transmembrane</keyword>
<keyword evidence="1" id="KW-0472">Membrane</keyword>
<feature type="transmembrane region" description="Helical" evidence="1">
    <location>
        <begin position="70"/>
        <end position="89"/>
    </location>
</feature>
<proteinExistence type="predicted"/>
<organism evidence="2 3">
    <name type="scientific">Microbacterium maritypicum MF109</name>
    <dbReference type="NCBI Taxonomy" id="1333857"/>
    <lineage>
        <taxon>Bacteria</taxon>
        <taxon>Bacillati</taxon>
        <taxon>Actinomycetota</taxon>
        <taxon>Actinomycetes</taxon>
        <taxon>Micrococcales</taxon>
        <taxon>Microbacteriaceae</taxon>
        <taxon>Microbacterium</taxon>
    </lineage>
</organism>
<evidence type="ECO:0000313" key="2">
    <source>
        <dbReference type="EMBL" id="EQM83433.1"/>
    </source>
</evidence>
<reference evidence="2 3" key="1">
    <citation type="journal article" date="2013" name="Genome Announc.">
        <title>Whole-genome sequences of five oyster-associated bacteria show potential for crude oil hydrocarbon degradation.</title>
        <authorList>
            <person name="Chauhan A."/>
            <person name="Green S."/>
            <person name="Pathak A."/>
            <person name="Thomas J."/>
            <person name="Venkatramanan R."/>
        </authorList>
    </citation>
    <scope>NUCLEOTIDE SEQUENCE [LARGE SCALE GENOMIC DNA]</scope>
    <source>
        <strain evidence="2 3">MF109</strain>
    </source>
</reference>